<keyword evidence="4 5" id="KW-0132">Cell division</keyword>
<proteinExistence type="inferred from homology"/>
<comment type="caution">
    <text evidence="5">The sequence shown here is derived from an EMBL/GenBank/DDBJ whole genome shotgun (WGS) entry which is preliminary data.</text>
</comment>
<dbReference type="SUPFAM" id="SSF55229">
    <property type="entry name" value="Cell division protein MinE topological specificity domain"/>
    <property type="match status" value="1"/>
</dbReference>
<comment type="similarity">
    <text evidence="1 4">Belongs to the MinE family.</text>
</comment>
<dbReference type="InterPro" id="IPR005527">
    <property type="entry name" value="MinE"/>
</dbReference>
<dbReference type="RefSeq" id="WP_012547453.1">
    <property type="nucleotide sequence ID" value="NZ_VTFL01000004.1"/>
</dbReference>
<dbReference type="AlphaFoldDB" id="A0A7C2CLS6"/>
<dbReference type="Gene3D" id="3.30.1070.10">
    <property type="entry name" value="Cell division topological specificity factor MinE"/>
    <property type="match status" value="1"/>
</dbReference>
<reference evidence="5" key="1">
    <citation type="journal article" date="2020" name="mSystems">
        <title>Genome- and Community-Level Interaction Insights into Carbon Utilization and Element Cycling Functions of Hydrothermarchaeota in Hydrothermal Sediment.</title>
        <authorList>
            <person name="Zhou Z."/>
            <person name="Liu Y."/>
            <person name="Xu W."/>
            <person name="Pan J."/>
            <person name="Luo Z.H."/>
            <person name="Li M."/>
        </authorList>
    </citation>
    <scope>NUCLEOTIDE SEQUENCE [LARGE SCALE GENOMIC DNA]</scope>
    <source>
        <strain evidence="5">SpSt-70</strain>
    </source>
</reference>
<dbReference type="HAMAP" id="MF_00262">
    <property type="entry name" value="MinE"/>
    <property type="match status" value="1"/>
</dbReference>
<sequence length="80" mass="9279">MLLSTIWGKRVTSKDVAKERLQVVLVYDRAKIEPQLVEKLKEDLMNTVSKYLTFDSDNIKIELSSEDNKSILRIDIPLKD</sequence>
<organism evidence="5">
    <name type="scientific">Dictyoglomus thermophilum</name>
    <dbReference type="NCBI Taxonomy" id="14"/>
    <lineage>
        <taxon>Bacteria</taxon>
        <taxon>Pseudomonadati</taxon>
        <taxon>Dictyoglomota</taxon>
        <taxon>Dictyoglomia</taxon>
        <taxon>Dictyoglomales</taxon>
        <taxon>Dictyoglomaceae</taxon>
        <taxon>Dictyoglomus</taxon>
    </lineage>
</organism>
<evidence type="ECO:0000313" key="5">
    <source>
        <dbReference type="EMBL" id="HGK23485.1"/>
    </source>
</evidence>
<name>A0A7C2CLS6_DICTH</name>
<comment type="function">
    <text evidence="3 4">Prevents the cell division inhibition by proteins MinC and MinD at internal division sites while permitting inhibition at polar sites. This ensures cell division at the proper site by restricting the formation of a division septum at the midpoint of the long axis of the cell.</text>
</comment>
<dbReference type="GO" id="GO:0032955">
    <property type="term" value="P:regulation of division septum assembly"/>
    <property type="evidence" value="ECO:0007669"/>
    <property type="project" value="InterPro"/>
</dbReference>
<dbReference type="NCBIfam" id="NF001422">
    <property type="entry name" value="PRK00296.1"/>
    <property type="match status" value="1"/>
</dbReference>
<evidence type="ECO:0000256" key="1">
    <source>
        <dbReference type="ARBA" id="ARBA00008168"/>
    </source>
</evidence>
<dbReference type="Pfam" id="PF03776">
    <property type="entry name" value="MinE"/>
    <property type="match status" value="1"/>
</dbReference>
<evidence type="ECO:0000256" key="3">
    <source>
        <dbReference type="ARBA" id="ARBA00025265"/>
    </source>
</evidence>
<accession>A0A7C2CLS6</accession>
<keyword evidence="4" id="KW-0131">Cell cycle</keyword>
<dbReference type="OMA" id="ARVHITM"/>
<gene>
    <name evidence="4 5" type="primary">minE</name>
    <name evidence="5" type="ORF">ENU78_03380</name>
</gene>
<dbReference type="GO" id="GO:0051301">
    <property type="term" value="P:cell division"/>
    <property type="evidence" value="ECO:0007669"/>
    <property type="project" value="UniProtKB-KW"/>
</dbReference>
<evidence type="ECO:0000256" key="4">
    <source>
        <dbReference type="HAMAP-Rule" id="MF_00262"/>
    </source>
</evidence>
<dbReference type="EMBL" id="DTDV01000007">
    <property type="protein sequence ID" value="HGK23485.1"/>
    <property type="molecule type" value="Genomic_DNA"/>
</dbReference>
<dbReference type="InterPro" id="IPR036707">
    <property type="entry name" value="MinE_sf"/>
</dbReference>
<evidence type="ECO:0000256" key="2">
    <source>
        <dbReference type="ARBA" id="ARBA00020112"/>
    </source>
</evidence>
<protein>
    <recommendedName>
        <fullName evidence="2 4">Cell division topological specificity factor</fullName>
    </recommendedName>
</protein>
<dbReference type="NCBIfam" id="TIGR01215">
    <property type="entry name" value="minE"/>
    <property type="match status" value="1"/>
</dbReference>